<evidence type="ECO:0000313" key="2">
    <source>
        <dbReference type="EMBL" id="MBP2471615.1"/>
    </source>
</evidence>
<dbReference type="Proteomes" id="UP001519363">
    <property type="component" value="Unassembled WGS sequence"/>
</dbReference>
<accession>A0ABS5A4W3</accession>
<proteinExistence type="predicted"/>
<name>A0ABS5A4W3_9PSEU</name>
<keyword evidence="3" id="KW-1185">Reference proteome</keyword>
<organism evidence="2 3">
    <name type="scientific">Crossiella equi</name>
    <dbReference type="NCBI Taxonomy" id="130796"/>
    <lineage>
        <taxon>Bacteria</taxon>
        <taxon>Bacillati</taxon>
        <taxon>Actinomycetota</taxon>
        <taxon>Actinomycetes</taxon>
        <taxon>Pseudonocardiales</taxon>
        <taxon>Pseudonocardiaceae</taxon>
        <taxon>Crossiella</taxon>
    </lineage>
</organism>
<evidence type="ECO:0000256" key="1">
    <source>
        <dbReference type="SAM" id="MobiDB-lite"/>
    </source>
</evidence>
<reference evidence="2 3" key="1">
    <citation type="submission" date="2021-03" db="EMBL/GenBank/DDBJ databases">
        <title>Sequencing the genomes of 1000 actinobacteria strains.</title>
        <authorList>
            <person name="Klenk H.-P."/>
        </authorList>
    </citation>
    <scope>NUCLEOTIDE SEQUENCE [LARGE SCALE GENOMIC DNA]</scope>
    <source>
        <strain evidence="2 3">DSM 44580</strain>
    </source>
</reference>
<dbReference type="RefSeq" id="WP_086787117.1">
    <property type="nucleotide sequence ID" value="NZ_JAGIOO010000001.1"/>
</dbReference>
<dbReference type="EMBL" id="JAGIOO010000001">
    <property type="protein sequence ID" value="MBP2471615.1"/>
    <property type="molecule type" value="Genomic_DNA"/>
</dbReference>
<evidence type="ECO:0000313" key="3">
    <source>
        <dbReference type="Proteomes" id="UP001519363"/>
    </source>
</evidence>
<protein>
    <submittedName>
        <fullName evidence="2">Uncharacterized protein</fullName>
    </submittedName>
</protein>
<comment type="caution">
    <text evidence="2">The sequence shown here is derived from an EMBL/GenBank/DDBJ whole genome shotgun (WGS) entry which is preliminary data.</text>
</comment>
<sequence length="130" mass="13773">MDTVLNVGLDPTHVGDPANPSEAFPAVDAEQVRAGLRQAEAELAGLGLGFETCLLDRGPSAAEKFRAAVTGKSYAVIVIGGGVRLEPSMTPLFEQIIDIARTHAPESVLCFNTGPDTTVAAVRRCWPRRT</sequence>
<gene>
    <name evidence="2" type="ORF">JOF53_000487</name>
</gene>
<feature type="region of interest" description="Disordered" evidence="1">
    <location>
        <begin position="1"/>
        <end position="20"/>
    </location>
</feature>